<comment type="subcellular location">
    <subcellularLocation>
        <location evidence="1">Membrane</location>
        <topology evidence="1">Multi-pass membrane protein</topology>
    </subcellularLocation>
</comment>
<comment type="caution">
    <text evidence="7">The sequence shown here is derived from an EMBL/GenBank/DDBJ whole genome shotgun (WGS) entry which is preliminary data.</text>
</comment>
<keyword evidence="8" id="KW-1185">Reference proteome</keyword>
<dbReference type="OrthoDB" id="10021397at2759"/>
<dbReference type="InterPro" id="IPR020846">
    <property type="entry name" value="MFS_dom"/>
</dbReference>
<feature type="transmembrane region" description="Helical" evidence="5">
    <location>
        <begin position="121"/>
        <end position="142"/>
    </location>
</feature>
<dbReference type="Pfam" id="PF07690">
    <property type="entry name" value="MFS_1"/>
    <property type="match status" value="1"/>
</dbReference>
<name>G4TX30_SERID</name>
<dbReference type="SUPFAM" id="SSF103473">
    <property type="entry name" value="MFS general substrate transporter"/>
    <property type="match status" value="1"/>
</dbReference>
<evidence type="ECO:0000256" key="2">
    <source>
        <dbReference type="ARBA" id="ARBA00022692"/>
    </source>
</evidence>
<protein>
    <submittedName>
        <fullName evidence="7">Probable DHA14-like major facilitator ABC transporter</fullName>
    </submittedName>
</protein>
<dbReference type="InParanoid" id="G4TX30"/>
<reference evidence="7 8" key="1">
    <citation type="journal article" date="2011" name="PLoS Pathog.">
        <title>Endophytic Life Strategies Decoded by Genome and Transcriptome Analyses of the Mutualistic Root Symbiont Piriformospora indica.</title>
        <authorList>
            <person name="Zuccaro A."/>
            <person name="Lahrmann U."/>
            <person name="Guldener U."/>
            <person name="Langen G."/>
            <person name="Pfiffi S."/>
            <person name="Biedenkopf D."/>
            <person name="Wong P."/>
            <person name="Samans B."/>
            <person name="Grimm C."/>
            <person name="Basiewicz M."/>
            <person name="Murat C."/>
            <person name="Martin F."/>
            <person name="Kogel K.H."/>
        </authorList>
    </citation>
    <scope>NUCLEOTIDE SEQUENCE [LARGE SCALE GENOMIC DNA]</scope>
    <source>
        <strain evidence="7 8">DSM 11827</strain>
    </source>
</reference>
<feature type="transmembrane region" description="Helical" evidence="5">
    <location>
        <begin position="28"/>
        <end position="48"/>
    </location>
</feature>
<keyword evidence="3 5" id="KW-1133">Transmembrane helix</keyword>
<dbReference type="PROSITE" id="PS50850">
    <property type="entry name" value="MFS"/>
    <property type="match status" value="1"/>
</dbReference>
<dbReference type="PANTHER" id="PTHR23501:SF198">
    <property type="entry name" value="AZOLE RESISTANCE PROTEIN 1-RELATED"/>
    <property type="match status" value="1"/>
</dbReference>
<evidence type="ECO:0000256" key="4">
    <source>
        <dbReference type="ARBA" id="ARBA00023136"/>
    </source>
</evidence>
<proteinExistence type="predicted"/>
<dbReference type="InterPro" id="IPR011701">
    <property type="entry name" value="MFS"/>
</dbReference>
<feature type="transmembrane region" description="Helical" evidence="5">
    <location>
        <begin position="95"/>
        <end position="115"/>
    </location>
</feature>
<dbReference type="PANTHER" id="PTHR23501">
    <property type="entry name" value="MAJOR FACILITATOR SUPERFAMILY"/>
    <property type="match status" value="1"/>
</dbReference>
<dbReference type="EMBL" id="CAFZ01000542">
    <property type="protein sequence ID" value="CCA75873.1"/>
    <property type="molecule type" value="Genomic_DNA"/>
</dbReference>
<evidence type="ECO:0000256" key="3">
    <source>
        <dbReference type="ARBA" id="ARBA00022989"/>
    </source>
</evidence>
<feature type="non-terminal residue" evidence="7">
    <location>
        <position position="1"/>
    </location>
</feature>
<feature type="transmembrane region" description="Helical" evidence="5">
    <location>
        <begin position="154"/>
        <end position="176"/>
    </location>
</feature>
<dbReference type="Proteomes" id="UP000007148">
    <property type="component" value="Unassembled WGS sequence"/>
</dbReference>
<dbReference type="eggNOG" id="KOG0254">
    <property type="taxonomic scope" value="Eukaryota"/>
</dbReference>
<dbReference type="OMA" id="DEECMTR"/>
<feature type="transmembrane region" description="Helical" evidence="5">
    <location>
        <begin position="68"/>
        <end position="88"/>
    </location>
</feature>
<keyword evidence="4 5" id="KW-0472">Membrane</keyword>
<evidence type="ECO:0000256" key="5">
    <source>
        <dbReference type="SAM" id="Phobius"/>
    </source>
</evidence>
<dbReference type="Gene3D" id="1.20.1720.10">
    <property type="entry name" value="Multidrug resistance protein D"/>
    <property type="match status" value="1"/>
</dbReference>
<dbReference type="PRINTS" id="PR01036">
    <property type="entry name" value="TCRTETB"/>
</dbReference>
<dbReference type="GO" id="GO:0022857">
    <property type="term" value="F:transmembrane transporter activity"/>
    <property type="evidence" value="ECO:0007669"/>
    <property type="project" value="InterPro"/>
</dbReference>
<evidence type="ECO:0000313" key="7">
    <source>
        <dbReference type="EMBL" id="CCA75873.1"/>
    </source>
</evidence>
<sequence>METKPQVEDVQEDGPTVDESMILTGRKLALAHVGFLMAVFCFSLDQLIVSTALPNLASYFNALDRLTWVVSVYFLCTAGLMLLFGQLLTVMVAKWVYITCLVIFEAGSLICALAPSMNILIFGRAVQGAGSSGIFTSILVIFAQITKLETRPLLMGTFGAVFGISSVAGPLVGGAFTDHLTWRWCFY</sequence>
<organism evidence="7 8">
    <name type="scientific">Serendipita indica (strain DSM 11827)</name>
    <name type="common">Root endophyte fungus</name>
    <name type="synonym">Piriformospora indica</name>
    <dbReference type="NCBI Taxonomy" id="1109443"/>
    <lineage>
        <taxon>Eukaryota</taxon>
        <taxon>Fungi</taxon>
        <taxon>Dikarya</taxon>
        <taxon>Basidiomycota</taxon>
        <taxon>Agaricomycotina</taxon>
        <taxon>Agaricomycetes</taxon>
        <taxon>Sebacinales</taxon>
        <taxon>Serendipitaceae</taxon>
        <taxon>Serendipita</taxon>
    </lineage>
</organism>
<gene>
    <name evidence="7" type="ORF">PIIN_09869</name>
</gene>
<dbReference type="AlphaFoldDB" id="G4TX30"/>
<keyword evidence="2 5" id="KW-0812">Transmembrane</keyword>
<dbReference type="HOGENOM" id="CLU_000960_10_3_1"/>
<dbReference type="GO" id="GO:0005886">
    <property type="term" value="C:plasma membrane"/>
    <property type="evidence" value="ECO:0007669"/>
    <property type="project" value="TreeGrafter"/>
</dbReference>
<accession>G4TX30</accession>
<feature type="domain" description="Major facilitator superfamily (MFS) profile" evidence="6">
    <location>
        <begin position="31"/>
        <end position="187"/>
    </location>
</feature>
<evidence type="ECO:0000256" key="1">
    <source>
        <dbReference type="ARBA" id="ARBA00004141"/>
    </source>
</evidence>
<dbReference type="InterPro" id="IPR036259">
    <property type="entry name" value="MFS_trans_sf"/>
</dbReference>
<evidence type="ECO:0000313" key="8">
    <source>
        <dbReference type="Proteomes" id="UP000007148"/>
    </source>
</evidence>
<dbReference type="STRING" id="1109443.G4TX30"/>
<evidence type="ECO:0000259" key="6">
    <source>
        <dbReference type="PROSITE" id="PS50850"/>
    </source>
</evidence>